<name>A0A2K1L0Z3_PHYPA</name>
<dbReference type="Gramene" id="Pp3c2_10430V3.2">
    <property type="protein sequence ID" value="PAC:32935823.CDS.1"/>
    <property type="gene ID" value="Pp3c2_10430"/>
</dbReference>
<dbReference type="PANTHER" id="PTHR43507:SF21">
    <property type="entry name" value="NAD(P)H-QUINONE OXIDOREDUCTASE CHAIN 4, CHLOROPLASTIC"/>
    <property type="match status" value="1"/>
</dbReference>
<dbReference type="InterPro" id="IPR003918">
    <property type="entry name" value="NADH_UbQ_OxRdtase"/>
</dbReference>
<reference evidence="3" key="3">
    <citation type="submission" date="2020-12" db="UniProtKB">
        <authorList>
            <consortium name="EnsemblPlants"/>
        </authorList>
    </citation>
    <scope>IDENTIFICATION</scope>
</reference>
<dbReference type="GO" id="GO:0042773">
    <property type="term" value="P:ATP synthesis coupled electron transport"/>
    <property type="evidence" value="ECO:0007669"/>
    <property type="project" value="InterPro"/>
</dbReference>
<dbReference type="Gramene" id="Pp3c2_10430V3.1">
    <property type="protein sequence ID" value="PAC:32935822.CDS.1"/>
    <property type="gene ID" value="Pp3c2_10430"/>
</dbReference>
<dbReference type="AlphaFoldDB" id="A0A2K1L0Z3"/>
<dbReference type="EMBL" id="ABEU02000002">
    <property type="protein sequence ID" value="PNR59700.1"/>
    <property type="molecule type" value="Genomic_DNA"/>
</dbReference>
<feature type="transmembrane region" description="Helical" evidence="1">
    <location>
        <begin position="30"/>
        <end position="51"/>
    </location>
</feature>
<dbReference type="InParanoid" id="A0A2K1L0Z3"/>
<sequence>MYALAGILLKMRGYGLIRINMELLPHAHSIFAPWIVAVGAIQIVYASLISLDSVIQNKDFFNITCGLCTYCY</sequence>
<dbReference type="EnsemblPlants" id="Pp3c2_10430V3.2">
    <property type="protein sequence ID" value="PAC:32935823.CDS.1"/>
    <property type="gene ID" value="Pp3c2_10430"/>
</dbReference>
<protein>
    <submittedName>
        <fullName evidence="2 3">Uncharacterized protein</fullName>
    </submittedName>
</protein>
<evidence type="ECO:0000313" key="2">
    <source>
        <dbReference type="EMBL" id="PNR59700.1"/>
    </source>
</evidence>
<accession>A0A2K1L0Z3</accession>
<keyword evidence="1" id="KW-0812">Transmembrane</keyword>
<keyword evidence="4" id="KW-1185">Reference proteome</keyword>
<evidence type="ECO:0000313" key="4">
    <source>
        <dbReference type="Proteomes" id="UP000006727"/>
    </source>
</evidence>
<dbReference type="EnsemblPlants" id="Pp3c2_10430V3.1">
    <property type="protein sequence ID" value="PAC:32935822.CDS.1"/>
    <property type="gene ID" value="Pp3c2_10430"/>
</dbReference>
<reference evidence="2 4" key="1">
    <citation type="journal article" date="2008" name="Science">
        <title>The Physcomitrella genome reveals evolutionary insights into the conquest of land by plants.</title>
        <authorList>
            <person name="Rensing S."/>
            <person name="Lang D."/>
            <person name="Zimmer A."/>
            <person name="Terry A."/>
            <person name="Salamov A."/>
            <person name="Shapiro H."/>
            <person name="Nishiyama T."/>
            <person name="Perroud P.-F."/>
            <person name="Lindquist E."/>
            <person name="Kamisugi Y."/>
            <person name="Tanahashi T."/>
            <person name="Sakakibara K."/>
            <person name="Fujita T."/>
            <person name="Oishi K."/>
            <person name="Shin-I T."/>
            <person name="Kuroki Y."/>
            <person name="Toyoda A."/>
            <person name="Suzuki Y."/>
            <person name="Hashimoto A."/>
            <person name="Yamaguchi K."/>
            <person name="Sugano A."/>
            <person name="Kohara Y."/>
            <person name="Fujiyama A."/>
            <person name="Anterola A."/>
            <person name="Aoki S."/>
            <person name="Ashton N."/>
            <person name="Barbazuk W.B."/>
            <person name="Barker E."/>
            <person name="Bennetzen J."/>
            <person name="Bezanilla M."/>
            <person name="Blankenship R."/>
            <person name="Cho S.H."/>
            <person name="Dutcher S."/>
            <person name="Estelle M."/>
            <person name="Fawcett J.A."/>
            <person name="Gundlach H."/>
            <person name="Hanada K."/>
            <person name="Heyl A."/>
            <person name="Hicks K.A."/>
            <person name="Hugh J."/>
            <person name="Lohr M."/>
            <person name="Mayer K."/>
            <person name="Melkozernov A."/>
            <person name="Murata T."/>
            <person name="Nelson D."/>
            <person name="Pils B."/>
            <person name="Prigge M."/>
            <person name="Reiss B."/>
            <person name="Renner T."/>
            <person name="Rombauts S."/>
            <person name="Rushton P."/>
            <person name="Sanderfoot A."/>
            <person name="Schween G."/>
            <person name="Shiu S.-H."/>
            <person name="Stueber K."/>
            <person name="Theodoulou F.L."/>
            <person name="Tu H."/>
            <person name="Van de Peer Y."/>
            <person name="Verrier P.J."/>
            <person name="Waters E."/>
            <person name="Wood A."/>
            <person name="Yang L."/>
            <person name="Cove D."/>
            <person name="Cuming A."/>
            <person name="Hasebe M."/>
            <person name="Lucas S."/>
            <person name="Mishler D.B."/>
            <person name="Reski R."/>
            <person name="Grigoriev I."/>
            <person name="Quatrano R.S."/>
            <person name="Boore J.L."/>
        </authorList>
    </citation>
    <scope>NUCLEOTIDE SEQUENCE [LARGE SCALE GENOMIC DNA]</scope>
    <source>
        <strain evidence="3 4">cv. Gransden 2004</strain>
    </source>
</reference>
<gene>
    <name evidence="2" type="ORF">PHYPA_002492</name>
</gene>
<evidence type="ECO:0000313" key="3">
    <source>
        <dbReference type="EnsemblPlants" id="PAC:32935822.CDS.1"/>
    </source>
</evidence>
<keyword evidence="1" id="KW-0472">Membrane</keyword>
<dbReference type="PANTHER" id="PTHR43507">
    <property type="entry name" value="NADH-UBIQUINONE OXIDOREDUCTASE CHAIN 4"/>
    <property type="match status" value="1"/>
</dbReference>
<organism evidence="2">
    <name type="scientific">Physcomitrium patens</name>
    <name type="common">Spreading-leaved earth moss</name>
    <name type="synonym">Physcomitrella patens</name>
    <dbReference type="NCBI Taxonomy" id="3218"/>
    <lineage>
        <taxon>Eukaryota</taxon>
        <taxon>Viridiplantae</taxon>
        <taxon>Streptophyta</taxon>
        <taxon>Embryophyta</taxon>
        <taxon>Bryophyta</taxon>
        <taxon>Bryophytina</taxon>
        <taxon>Bryopsida</taxon>
        <taxon>Funariidae</taxon>
        <taxon>Funariales</taxon>
        <taxon>Funariaceae</taxon>
        <taxon>Physcomitrium</taxon>
    </lineage>
</organism>
<proteinExistence type="predicted"/>
<dbReference type="STRING" id="3218.A0A2K1L0Z3"/>
<reference evidence="2 4" key="2">
    <citation type="journal article" date="2018" name="Plant J.">
        <title>The Physcomitrella patens chromosome-scale assembly reveals moss genome structure and evolution.</title>
        <authorList>
            <person name="Lang D."/>
            <person name="Ullrich K.K."/>
            <person name="Murat F."/>
            <person name="Fuchs J."/>
            <person name="Jenkins J."/>
            <person name="Haas F.B."/>
            <person name="Piednoel M."/>
            <person name="Gundlach H."/>
            <person name="Van Bel M."/>
            <person name="Meyberg R."/>
            <person name="Vives C."/>
            <person name="Morata J."/>
            <person name="Symeonidi A."/>
            <person name="Hiss M."/>
            <person name="Muchero W."/>
            <person name="Kamisugi Y."/>
            <person name="Saleh O."/>
            <person name="Blanc G."/>
            <person name="Decker E.L."/>
            <person name="van Gessel N."/>
            <person name="Grimwood J."/>
            <person name="Hayes R.D."/>
            <person name="Graham S.W."/>
            <person name="Gunter L.E."/>
            <person name="McDaniel S.F."/>
            <person name="Hoernstein S.N.W."/>
            <person name="Larsson A."/>
            <person name="Li F.W."/>
            <person name="Perroud P.F."/>
            <person name="Phillips J."/>
            <person name="Ranjan P."/>
            <person name="Rokshar D.S."/>
            <person name="Rothfels C.J."/>
            <person name="Schneider L."/>
            <person name="Shu S."/>
            <person name="Stevenson D.W."/>
            <person name="Thummler F."/>
            <person name="Tillich M."/>
            <person name="Villarreal Aguilar J.C."/>
            <person name="Widiez T."/>
            <person name="Wong G.K."/>
            <person name="Wymore A."/>
            <person name="Zhang Y."/>
            <person name="Zimmer A.D."/>
            <person name="Quatrano R.S."/>
            <person name="Mayer K.F.X."/>
            <person name="Goodstein D."/>
            <person name="Casacuberta J.M."/>
            <person name="Vandepoele K."/>
            <person name="Reski R."/>
            <person name="Cuming A.C."/>
            <person name="Tuskan G.A."/>
            <person name="Maumus F."/>
            <person name="Salse J."/>
            <person name="Schmutz J."/>
            <person name="Rensing S.A."/>
        </authorList>
    </citation>
    <scope>NUCLEOTIDE SEQUENCE [LARGE SCALE GENOMIC DNA]</scope>
    <source>
        <strain evidence="3 4">cv. Gransden 2004</strain>
    </source>
</reference>
<evidence type="ECO:0000256" key="1">
    <source>
        <dbReference type="SAM" id="Phobius"/>
    </source>
</evidence>
<keyword evidence="1" id="KW-1133">Transmembrane helix</keyword>
<dbReference type="GO" id="GO:0008137">
    <property type="term" value="F:NADH dehydrogenase (ubiquinone) activity"/>
    <property type="evidence" value="ECO:0007669"/>
    <property type="project" value="InterPro"/>
</dbReference>
<dbReference type="Proteomes" id="UP000006727">
    <property type="component" value="Chromosome 2"/>
</dbReference>